<name>A0A7J6L790_PEROL</name>
<gene>
    <name evidence="4" type="ORF">FOZ61_007825</name>
</gene>
<dbReference type="EMBL" id="JABAHT010000490">
    <property type="protein sequence ID" value="KAF4655039.1"/>
    <property type="molecule type" value="Genomic_DNA"/>
</dbReference>
<organism evidence="4 5">
    <name type="scientific">Perkinsus olseni</name>
    <name type="common">Perkinsus atlanticus</name>
    <dbReference type="NCBI Taxonomy" id="32597"/>
    <lineage>
        <taxon>Eukaryota</taxon>
        <taxon>Sar</taxon>
        <taxon>Alveolata</taxon>
        <taxon>Perkinsozoa</taxon>
        <taxon>Perkinsea</taxon>
        <taxon>Perkinsida</taxon>
        <taxon>Perkinsidae</taxon>
        <taxon>Perkinsus</taxon>
    </lineage>
</organism>
<dbReference type="SUPFAM" id="SSF54236">
    <property type="entry name" value="Ubiquitin-like"/>
    <property type="match status" value="4"/>
</dbReference>
<dbReference type="PROSITE" id="PS50053">
    <property type="entry name" value="UBIQUITIN_2"/>
    <property type="match status" value="5"/>
</dbReference>
<evidence type="ECO:0000313" key="4">
    <source>
        <dbReference type="EMBL" id="KAF4655039.1"/>
    </source>
</evidence>
<dbReference type="CDD" id="cd00121">
    <property type="entry name" value="MATH"/>
    <property type="match status" value="2"/>
</dbReference>
<evidence type="ECO:0008006" key="6">
    <source>
        <dbReference type="Google" id="ProtNLM"/>
    </source>
</evidence>
<dbReference type="SUPFAM" id="SSF49599">
    <property type="entry name" value="TRAF domain-like"/>
    <property type="match status" value="3"/>
</dbReference>
<evidence type="ECO:0000259" key="3">
    <source>
        <dbReference type="PROSITE" id="PS50144"/>
    </source>
</evidence>
<proteinExistence type="predicted"/>
<dbReference type="CDD" id="cd17039">
    <property type="entry name" value="Ubl_ubiquitin_like"/>
    <property type="match status" value="1"/>
</dbReference>
<accession>A0A7J6L790</accession>
<dbReference type="Proteomes" id="UP000570595">
    <property type="component" value="Unassembled WGS sequence"/>
</dbReference>
<dbReference type="InterPro" id="IPR050158">
    <property type="entry name" value="Ubiquitin_ubiquitin-like"/>
</dbReference>
<feature type="domain" description="Ubiquitin-like" evidence="2">
    <location>
        <begin position="1082"/>
        <end position="1157"/>
    </location>
</feature>
<dbReference type="SMART" id="SM00213">
    <property type="entry name" value="UBQ"/>
    <property type="match status" value="5"/>
</dbReference>
<dbReference type="PROSITE" id="PS50144">
    <property type="entry name" value="MATH"/>
    <property type="match status" value="1"/>
</dbReference>
<evidence type="ECO:0000313" key="5">
    <source>
        <dbReference type="Proteomes" id="UP000570595"/>
    </source>
</evidence>
<dbReference type="PRINTS" id="PR00348">
    <property type="entry name" value="UBIQUITIN"/>
</dbReference>
<feature type="domain" description="Ubiquitin-like" evidence="2">
    <location>
        <begin position="854"/>
        <end position="930"/>
    </location>
</feature>
<feature type="domain" description="MATH" evidence="3">
    <location>
        <begin position="31"/>
        <end position="160"/>
    </location>
</feature>
<dbReference type="Gene3D" id="2.60.210.10">
    <property type="entry name" value="Apoptosis, Tumor Necrosis Factor Receptor Associated Protein 2, Chain A"/>
    <property type="match status" value="3"/>
</dbReference>
<dbReference type="AlphaFoldDB" id="A0A7J6L790"/>
<comment type="caution">
    <text evidence="4">The sequence shown here is derived from an EMBL/GenBank/DDBJ whole genome shotgun (WGS) entry which is preliminary data.</text>
</comment>
<sequence>MPAAVKSPSRNQGNPSNDDDDKNGANGDPKVSELVFRIKDVANFKVGEFIKSPTKLIELFTYQLKVYPMGEVENSLSAYVVGLPTSGVSAQVTYENVVSQITLVNHRNDKQSITRRGLGMPYDMKSCSWGWAKLLEKELQKAEDPDFFDDEGGIVMKARVDLTNARLNVTPAPILPPGPNEQEVRIEDVADYKRGEDIKFKPVWKGNYRTQVAVCPGGHPDHAAGQEALAVYSSRILEKSCESRSRSLQLKVAVVNQKEFTDSINWVGSFQTDDAGDDSWGPNLLLSALLCGLSFSRISLRMAFVDLRIPGNGQDWQLFSSRVDIPEWAQLHPELVHFVRAAASLQGIKSAPDMDGQADEDTKWLGKMELLRGPLLGVSQTPGASFSSPASRTLEASELIFRVDDAKYRVGEFVRSSTKQCGSFHHRLLVFPKGREKEGLDVFLERVSPDGIAGQAYPCVAFDISVVNHRDAESTITRVDVKCFGKNEDSGWRDIFRGLQSSERKDYKNMKEEIVIRARVYSIDPEELVEILKLASSPAQHVAAGSEEREIKIEDVADFQKGEVVRPKPVWMNNHRIQVAAYPGGHPDHPRGQEGLAVYVHLLGSNGNECACCSDVVPNESLKFKITVVNHRRFVDSVSWSGAVEFGDEGDDSWGPHRLLNIEDLRNNGMGWLDEKGTLILRISAKATDEGLRLFMPTFFFFPSEADGYNPAVIVDTETSQLVRELKTRISAKIGVAECQQMLFLNGQPVQDDQFLSEVNHNQQRDLHFVLRLCGEVDISVRRLTGAPVRISVDAPDTISTIKGKIEEVTGVSADDQRLVVPGSIKQDYRAVAEYLSRQLTRHVIVRLITVATIEVGLLTYGDRPIEIDVIPSTTIAEVQREIRDRWGIPLTQQSISSDDGGAQHATTTASELGIEAEGFVRLRVEAVGRLYVRADTLDGGFASIYALSSYTVARVKEMVERETGFPPDHQRLVLNGRELEDGLLSAYVNERSCSVVLSLKRSSAVRVRDSANNVVQLAVSPCISVQGIRRALWRVGYDRTSRVSFNGRQLGDSERLSDEALSAVRRGAELAVDGCVRGSPFPITIQDLHGRTLAIRCYNHYKVEDVKARIEDGLLHPPDTQRLIYAGQQLMDGRLIVDYGIEGNSTLQLVLRLRGS</sequence>
<evidence type="ECO:0000259" key="2">
    <source>
        <dbReference type="PROSITE" id="PS50053"/>
    </source>
</evidence>
<protein>
    <recommendedName>
        <fullName evidence="6">Ubiquitin-like domain-containing protein</fullName>
    </recommendedName>
</protein>
<dbReference type="Pfam" id="PF00240">
    <property type="entry name" value="ubiquitin"/>
    <property type="match status" value="4"/>
</dbReference>
<dbReference type="InterPro" id="IPR000626">
    <property type="entry name" value="Ubiquitin-like_dom"/>
</dbReference>
<dbReference type="InterPro" id="IPR008974">
    <property type="entry name" value="TRAF-like"/>
</dbReference>
<dbReference type="InterPro" id="IPR002083">
    <property type="entry name" value="MATH/TRAF_dom"/>
</dbReference>
<feature type="domain" description="Ubiquitin-like" evidence="2">
    <location>
        <begin position="931"/>
        <end position="1005"/>
    </location>
</feature>
<dbReference type="InterPro" id="IPR029071">
    <property type="entry name" value="Ubiquitin-like_domsf"/>
</dbReference>
<feature type="domain" description="Ubiquitin-like" evidence="2">
    <location>
        <begin position="777"/>
        <end position="835"/>
    </location>
</feature>
<dbReference type="InterPro" id="IPR019956">
    <property type="entry name" value="Ubiquitin_dom"/>
</dbReference>
<feature type="region of interest" description="Disordered" evidence="1">
    <location>
        <begin position="1"/>
        <end position="28"/>
    </location>
</feature>
<dbReference type="PANTHER" id="PTHR10666">
    <property type="entry name" value="UBIQUITIN"/>
    <property type="match status" value="1"/>
</dbReference>
<dbReference type="OrthoDB" id="10424878at2759"/>
<reference evidence="4 5" key="1">
    <citation type="submission" date="2020-04" db="EMBL/GenBank/DDBJ databases">
        <title>Perkinsus olseni comparative genomics.</title>
        <authorList>
            <person name="Bogema D.R."/>
        </authorList>
    </citation>
    <scope>NUCLEOTIDE SEQUENCE [LARGE SCALE GENOMIC DNA]</scope>
    <source>
        <strain evidence="4">ATCC PRA-179</strain>
    </source>
</reference>
<evidence type="ECO:0000256" key="1">
    <source>
        <dbReference type="SAM" id="MobiDB-lite"/>
    </source>
</evidence>
<feature type="domain" description="Ubiquitin-like" evidence="2">
    <location>
        <begin position="681"/>
        <end position="776"/>
    </location>
</feature>
<dbReference type="Gene3D" id="3.10.20.90">
    <property type="entry name" value="Phosphatidylinositol 3-kinase Catalytic Subunit, Chain A, domain 1"/>
    <property type="match status" value="5"/>
</dbReference>